<keyword evidence="1" id="KW-0732">Signal</keyword>
<feature type="signal peptide" evidence="1">
    <location>
        <begin position="1"/>
        <end position="26"/>
    </location>
</feature>
<dbReference type="InterPro" id="IPR018247">
    <property type="entry name" value="EF_Hand_1_Ca_BS"/>
</dbReference>
<proteinExistence type="predicted"/>
<name>A0A5C5VFL5_9BACT</name>
<evidence type="ECO:0000313" key="3">
    <source>
        <dbReference type="Proteomes" id="UP000316714"/>
    </source>
</evidence>
<dbReference type="PROSITE" id="PS51257">
    <property type="entry name" value="PROKAR_LIPOPROTEIN"/>
    <property type="match status" value="1"/>
</dbReference>
<keyword evidence="3" id="KW-1185">Reference proteome</keyword>
<evidence type="ECO:0000313" key="2">
    <source>
        <dbReference type="EMBL" id="TWT36873.1"/>
    </source>
</evidence>
<protein>
    <recommendedName>
        <fullName evidence="4">Lipoprotein</fullName>
    </recommendedName>
</protein>
<organism evidence="2 3">
    <name type="scientific">Posidoniimonas corsicana</name>
    <dbReference type="NCBI Taxonomy" id="1938618"/>
    <lineage>
        <taxon>Bacteria</taxon>
        <taxon>Pseudomonadati</taxon>
        <taxon>Planctomycetota</taxon>
        <taxon>Planctomycetia</taxon>
        <taxon>Pirellulales</taxon>
        <taxon>Lacipirellulaceae</taxon>
        <taxon>Posidoniimonas</taxon>
    </lineage>
</organism>
<dbReference type="AlphaFoldDB" id="A0A5C5VFL5"/>
<accession>A0A5C5VFL5</accession>
<evidence type="ECO:0008006" key="4">
    <source>
        <dbReference type="Google" id="ProtNLM"/>
    </source>
</evidence>
<sequence length="515" mass="53004" precursor="true">MAKQLFLVLLVASACWLCPVVNPARAGVTVVGQVGPNPPGTGSYVTIGGDRYGEVTVDGGTSLATNSVDLGYNFGGPDLGAAVMRVSGAGSSWTTNDLQVRDVSVARIEVLDGGYLRTERFSSEEPSPFQIVVDGDLSTLRVSSQLNLQPTAGVSTIGVSNGGIFDALNRTVLFYSPTEVTLANGELRAQELTNGGLLRGDGAVLLGYAGANAGRIEVADSQRLQLSSIQTGEFRNDGQISVHGGEIEFHLHFINRTDEGASTSGALTLVDGVARFNRGTFATHDMQNDAQITAVGGENDLHGRVWSTANSTIAAANNSVLRFHDDVVVDGGRVSVFEGARAVFLGDLTLNGAALLAELPGDPANAYGVAEVVGALTIDGVLQIDAAGAAGAQAGDVFPLVTAAGGVTGSASLAAAPPLPSGLQWALQTDAYTLSLAVVEGLPGDFNADGQVDAADYTVWRDGLGAEYQQSNYHLWRDNYGAALAAASTTNAAPEPGAALLWVVAVGTLTARRTS</sequence>
<dbReference type="EMBL" id="SIHJ01000001">
    <property type="protein sequence ID" value="TWT36873.1"/>
    <property type="molecule type" value="Genomic_DNA"/>
</dbReference>
<gene>
    <name evidence="2" type="ORF">KOR34_18180</name>
</gene>
<dbReference type="PROSITE" id="PS00018">
    <property type="entry name" value="EF_HAND_1"/>
    <property type="match status" value="1"/>
</dbReference>
<reference evidence="2 3" key="1">
    <citation type="submission" date="2019-02" db="EMBL/GenBank/DDBJ databases">
        <title>Deep-cultivation of Planctomycetes and their phenomic and genomic characterization uncovers novel biology.</title>
        <authorList>
            <person name="Wiegand S."/>
            <person name="Jogler M."/>
            <person name="Boedeker C."/>
            <person name="Pinto D."/>
            <person name="Vollmers J."/>
            <person name="Rivas-Marin E."/>
            <person name="Kohn T."/>
            <person name="Peeters S.H."/>
            <person name="Heuer A."/>
            <person name="Rast P."/>
            <person name="Oberbeckmann S."/>
            <person name="Bunk B."/>
            <person name="Jeske O."/>
            <person name="Meyerdierks A."/>
            <person name="Storesund J.E."/>
            <person name="Kallscheuer N."/>
            <person name="Luecker S."/>
            <person name="Lage O.M."/>
            <person name="Pohl T."/>
            <person name="Merkel B.J."/>
            <person name="Hornburger P."/>
            <person name="Mueller R.-W."/>
            <person name="Bruemmer F."/>
            <person name="Labrenz M."/>
            <person name="Spormann A.M."/>
            <person name="Op Den Camp H."/>
            <person name="Overmann J."/>
            <person name="Amann R."/>
            <person name="Jetten M.S.M."/>
            <person name="Mascher T."/>
            <person name="Medema M.H."/>
            <person name="Devos D.P."/>
            <person name="Kaster A.-K."/>
            <person name="Ovreas L."/>
            <person name="Rohde M."/>
            <person name="Galperin M.Y."/>
            <person name="Jogler C."/>
        </authorList>
    </citation>
    <scope>NUCLEOTIDE SEQUENCE [LARGE SCALE GENOMIC DNA]</scope>
    <source>
        <strain evidence="2 3">KOR34</strain>
    </source>
</reference>
<comment type="caution">
    <text evidence="2">The sequence shown here is derived from an EMBL/GenBank/DDBJ whole genome shotgun (WGS) entry which is preliminary data.</text>
</comment>
<feature type="chain" id="PRO_5022977558" description="Lipoprotein" evidence="1">
    <location>
        <begin position="27"/>
        <end position="515"/>
    </location>
</feature>
<evidence type="ECO:0000256" key="1">
    <source>
        <dbReference type="SAM" id="SignalP"/>
    </source>
</evidence>
<dbReference type="RefSeq" id="WP_146564150.1">
    <property type="nucleotide sequence ID" value="NZ_SIHJ01000001.1"/>
</dbReference>
<dbReference type="Proteomes" id="UP000316714">
    <property type="component" value="Unassembled WGS sequence"/>
</dbReference>
<dbReference type="OrthoDB" id="268023at2"/>